<name>A0A0K6GF65_9AGAM</name>
<dbReference type="AlphaFoldDB" id="A0A0K6GF65"/>
<accession>A0A0K6GF65</accession>
<dbReference type="PANTHER" id="PTHR14187">
    <property type="entry name" value="ALPHA KINASE/ELONGATION FACTOR 2 KINASE"/>
    <property type="match status" value="1"/>
</dbReference>
<dbReference type="CDD" id="cd10170">
    <property type="entry name" value="ASKHA_NBD_HSP70"/>
    <property type="match status" value="1"/>
</dbReference>
<sequence length="605" mass="67244">MASFRAPEAVPRPFRGPWEGESKIVIGIDIGTTQSGVAFTFLQNGATQQIHRVIRWPGQPVQSQQGKIPTLVWYDTNKKAVSFGAEALAPEIEEKAEDNNWFLAKHFKLHLHPDDMKARHNLKLDALPPGVAIAQIYTDFLGYLLKHTREFFEDRILDGKSIWERYSSDMEVILAHPNGWALREQTFLRKCAVDSGFSTSGKAQKNVRFLTEAEASVHYCIHHTNLGDRLKSGTNFAVCDAGGSTVDSTLYHVKSMHPTLELEEKRASACVQAGAIFVDLEAERYLQRTLSTIELGEDEVRDYIKAGMKDFEAGAKRSFQDESVDQNITMGSSRFNNSSIRIRRGRMALSGTTMKSFFDVCAQEIISSVDKQIDGLSVPHILLVGGFGDSPFLREQFRTRYEPRGSQITRTNDSTSKAVADGAVIWSIVNSVSSRAPRYSFGVICARVALPWLSQGRKMYLGAHGLPVIPGAWSQVVHKGVALDAQATCKESYSNTYKSANPDLKVLSLDLYAYPGDDEPDWAWDENENPLPAFRKVCAISADLRGLEGALERKVGLRGSEYWELDISVCMRFGGTELEAYLEWKDNGITRTGPVFMVPGDPIGA</sequence>
<keyword evidence="2" id="KW-1185">Reference proteome</keyword>
<dbReference type="EMBL" id="CYGV01001800">
    <property type="protein sequence ID" value="CUA77247.1"/>
    <property type="molecule type" value="Genomic_DNA"/>
</dbReference>
<protein>
    <submittedName>
        <fullName evidence="1">Putative G-protein coupled receptor 133</fullName>
    </submittedName>
</protein>
<reference evidence="1 2" key="1">
    <citation type="submission" date="2015-07" db="EMBL/GenBank/DDBJ databases">
        <authorList>
            <person name="Noorani M."/>
        </authorList>
    </citation>
    <scope>NUCLEOTIDE SEQUENCE [LARGE SCALE GENOMIC DNA]</scope>
    <source>
        <strain evidence="1">BBA 69670</strain>
    </source>
</reference>
<dbReference type="PANTHER" id="PTHR14187:SF5">
    <property type="entry name" value="HEAT SHOCK 70 KDA PROTEIN 12A"/>
    <property type="match status" value="1"/>
</dbReference>
<evidence type="ECO:0000313" key="2">
    <source>
        <dbReference type="Proteomes" id="UP000044841"/>
    </source>
</evidence>
<keyword evidence="1" id="KW-0675">Receptor</keyword>
<evidence type="ECO:0000313" key="1">
    <source>
        <dbReference type="EMBL" id="CUA77247.1"/>
    </source>
</evidence>
<dbReference type="Proteomes" id="UP000044841">
    <property type="component" value="Unassembled WGS sequence"/>
</dbReference>
<dbReference type="SUPFAM" id="SSF53067">
    <property type="entry name" value="Actin-like ATPase domain"/>
    <property type="match status" value="2"/>
</dbReference>
<dbReference type="InterPro" id="IPR043129">
    <property type="entry name" value="ATPase_NBD"/>
</dbReference>
<organism evidence="1 2">
    <name type="scientific">Rhizoctonia solani</name>
    <dbReference type="NCBI Taxonomy" id="456999"/>
    <lineage>
        <taxon>Eukaryota</taxon>
        <taxon>Fungi</taxon>
        <taxon>Dikarya</taxon>
        <taxon>Basidiomycota</taxon>
        <taxon>Agaricomycotina</taxon>
        <taxon>Agaricomycetes</taxon>
        <taxon>Cantharellales</taxon>
        <taxon>Ceratobasidiaceae</taxon>
        <taxon>Rhizoctonia</taxon>
    </lineage>
</organism>
<proteinExistence type="predicted"/>
<dbReference type="Gene3D" id="3.90.640.10">
    <property type="entry name" value="Actin, Chain A, domain 4"/>
    <property type="match status" value="1"/>
</dbReference>
<gene>
    <name evidence="1" type="ORF">RSOLAG22IIIB_06603</name>
</gene>
<dbReference type="Gene3D" id="3.30.420.40">
    <property type="match status" value="2"/>
</dbReference>